<gene>
    <name evidence="1" type="ORF">WKI71_36725</name>
</gene>
<sequence>MNDDPQTDRRERYAAAMDAVTGGICPTDLIDAVMAVADTELAARRAADLRDAEEICDEAGASYTAKALNEQADGAYALMARFRRKAEEAEQTAASAAPVAAPPTEQAALREQIAEALWTLDWDVDQLSAEAAADAVLAILPPPADRAAAAAVCVCGHCEVVARELRRLAAETPQPETQAARCRCGHPADEHSVYGCADGCGCERMPKRQPMNPWRILGIDACPTPMSHNWGCGCPTDQLPLHAQSETQTARCGPVPDTCDAETGEPCANHEREQAHAEGEHCFCGPECTAPAVVQADGEA</sequence>
<protein>
    <submittedName>
        <fullName evidence="1">Uncharacterized protein</fullName>
    </submittedName>
</protein>
<keyword evidence="2" id="KW-1185">Reference proteome</keyword>
<evidence type="ECO:0000313" key="1">
    <source>
        <dbReference type="EMBL" id="MEJ8671903.1"/>
    </source>
</evidence>
<organism evidence="1 2">
    <name type="scientific">Streptomyces machairae</name>
    <dbReference type="NCBI Taxonomy" id="3134109"/>
    <lineage>
        <taxon>Bacteria</taxon>
        <taxon>Bacillati</taxon>
        <taxon>Actinomycetota</taxon>
        <taxon>Actinomycetes</taxon>
        <taxon>Kitasatosporales</taxon>
        <taxon>Streptomycetaceae</taxon>
        <taxon>Streptomyces</taxon>
    </lineage>
</organism>
<evidence type="ECO:0000313" key="2">
    <source>
        <dbReference type="Proteomes" id="UP001376459"/>
    </source>
</evidence>
<dbReference type="EMBL" id="JBBKAK010000001">
    <property type="protein sequence ID" value="MEJ8671903.1"/>
    <property type="molecule type" value="Genomic_DNA"/>
</dbReference>
<accession>A0ABU8UTJ1</accession>
<proteinExistence type="predicted"/>
<dbReference type="Proteomes" id="UP001376459">
    <property type="component" value="Unassembled WGS sequence"/>
</dbReference>
<name>A0ABU8UTJ1_9ACTN</name>
<reference evidence="1 2" key="1">
    <citation type="submission" date="2024-03" db="EMBL/GenBank/DDBJ databases">
        <title>Novel Streptomyces species of biotechnological and ecological value are a feature of Machair soil.</title>
        <authorList>
            <person name="Prole J.R."/>
            <person name="Goodfellow M."/>
            <person name="Allenby N."/>
            <person name="Ward A.C."/>
        </authorList>
    </citation>
    <scope>NUCLEOTIDE SEQUENCE [LARGE SCALE GENOMIC DNA]</scope>
    <source>
        <strain evidence="1 2">MS1.AVA.1</strain>
    </source>
</reference>
<comment type="caution">
    <text evidence="1">The sequence shown here is derived from an EMBL/GenBank/DDBJ whole genome shotgun (WGS) entry which is preliminary data.</text>
</comment>